<sequence length="219" mass="22267">MSATSGVRATSGNDLTAVLAGARLLPVLTVPSVATAGFLADALAAGGARCAEVTFRTPDAEQALKAMAAHGGLTVGAGTVLTAEQAERAVAAGARFLVSPGFDAEVIDRGRELGVPVVPGIATATELMRALKAGLDTVKLFPAEPLGGTRMLRALAAPFPQARFVPTGGIGPDLMPGYLSHPAVLAVGGSWMVTSGHLERGEYAEIRRLTAEAVERSTP</sequence>
<gene>
    <name evidence="6" type="ORF">ACFYQT_06465</name>
</gene>
<evidence type="ECO:0000313" key="7">
    <source>
        <dbReference type="Proteomes" id="UP001601422"/>
    </source>
</evidence>
<keyword evidence="5" id="KW-0119">Carbohydrate metabolism</keyword>
<organism evidence="6 7">
    <name type="scientific">Streptomyces tibetensis</name>
    <dbReference type="NCBI Taxonomy" id="2382123"/>
    <lineage>
        <taxon>Bacteria</taxon>
        <taxon>Bacillati</taxon>
        <taxon>Actinomycetota</taxon>
        <taxon>Actinomycetes</taxon>
        <taxon>Kitasatosporales</taxon>
        <taxon>Streptomycetaceae</taxon>
        <taxon>Streptomyces</taxon>
    </lineage>
</organism>
<evidence type="ECO:0000256" key="2">
    <source>
        <dbReference type="ARBA" id="ARBA00006906"/>
    </source>
</evidence>
<dbReference type="PROSITE" id="PS00160">
    <property type="entry name" value="ALDOLASE_KDPG_KHG_2"/>
    <property type="match status" value="1"/>
</dbReference>
<dbReference type="InterPro" id="IPR031338">
    <property type="entry name" value="KDPG/KHG_AS_2"/>
</dbReference>
<dbReference type="RefSeq" id="WP_362047700.1">
    <property type="nucleotide sequence ID" value="NZ_JBEXWN010000005.1"/>
</dbReference>
<dbReference type="InterPro" id="IPR013785">
    <property type="entry name" value="Aldolase_TIM"/>
</dbReference>
<comment type="pathway">
    <text evidence="1">Carbohydrate acid metabolism.</text>
</comment>
<dbReference type="PANTHER" id="PTHR30246">
    <property type="entry name" value="2-KETO-3-DEOXY-6-PHOSPHOGLUCONATE ALDOLASE"/>
    <property type="match status" value="1"/>
</dbReference>
<reference evidence="6 7" key="1">
    <citation type="submission" date="2024-10" db="EMBL/GenBank/DDBJ databases">
        <title>The Natural Products Discovery Center: Release of the First 8490 Sequenced Strains for Exploring Actinobacteria Biosynthetic Diversity.</title>
        <authorList>
            <person name="Kalkreuter E."/>
            <person name="Kautsar S.A."/>
            <person name="Yang D."/>
            <person name="Bader C.D."/>
            <person name="Teijaro C.N."/>
            <person name="Fluegel L."/>
            <person name="Davis C.M."/>
            <person name="Simpson J.R."/>
            <person name="Lauterbach L."/>
            <person name="Steele A.D."/>
            <person name="Gui C."/>
            <person name="Meng S."/>
            <person name="Li G."/>
            <person name="Viehrig K."/>
            <person name="Ye F."/>
            <person name="Su P."/>
            <person name="Kiefer A.F."/>
            <person name="Nichols A."/>
            <person name="Cepeda A.J."/>
            <person name="Yan W."/>
            <person name="Fan B."/>
            <person name="Jiang Y."/>
            <person name="Adhikari A."/>
            <person name="Zheng C.-J."/>
            <person name="Schuster L."/>
            <person name="Cowan T.M."/>
            <person name="Smanski M.J."/>
            <person name="Chevrette M.G."/>
            <person name="De Carvalho L.P.S."/>
            <person name="Shen B."/>
        </authorList>
    </citation>
    <scope>NUCLEOTIDE SEQUENCE [LARGE SCALE GENOMIC DNA]</scope>
    <source>
        <strain evidence="6 7">NPDC005497</strain>
    </source>
</reference>
<dbReference type="PANTHER" id="PTHR30246:SF1">
    <property type="entry name" value="2-DEHYDRO-3-DEOXY-6-PHOSPHOGALACTONATE ALDOLASE-RELATED"/>
    <property type="match status" value="1"/>
</dbReference>
<comment type="subunit">
    <text evidence="3">Homotrimer.</text>
</comment>
<name>A0ABW6MU30_9ACTN</name>
<comment type="similarity">
    <text evidence="2">Belongs to the KHG/KDPG aldolase family.</text>
</comment>
<proteinExistence type="inferred from homology"/>
<dbReference type="InterPro" id="IPR000887">
    <property type="entry name" value="Aldlse_KDPG_KHG"/>
</dbReference>
<keyword evidence="7" id="KW-1185">Reference proteome</keyword>
<dbReference type="Pfam" id="PF01081">
    <property type="entry name" value="Aldolase"/>
    <property type="match status" value="1"/>
</dbReference>
<dbReference type="EMBL" id="JBIAJP010000001">
    <property type="protein sequence ID" value="MFF0003085.1"/>
    <property type="molecule type" value="Genomic_DNA"/>
</dbReference>
<evidence type="ECO:0000256" key="1">
    <source>
        <dbReference type="ARBA" id="ARBA00004761"/>
    </source>
</evidence>
<evidence type="ECO:0000256" key="5">
    <source>
        <dbReference type="ARBA" id="ARBA00023277"/>
    </source>
</evidence>
<comment type="caution">
    <text evidence="6">The sequence shown here is derived from an EMBL/GenBank/DDBJ whole genome shotgun (WGS) entry which is preliminary data.</text>
</comment>
<evidence type="ECO:0000256" key="3">
    <source>
        <dbReference type="ARBA" id="ARBA00011233"/>
    </source>
</evidence>
<dbReference type="Gene3D" id="3.20.20.70">
    <property type="entry name" value="Aldolase class I"/>
    <property type="match status" value="1"/>
</dbReference>
<protein>
    <submittedName>
        <fullName evidence="6">Bifunctional 4-hydroxy-2-oxoglutarate aldolase/2-dehydro-3-deoxy-phosphogluconate aldolase</fullName>
    </submittedName>
</protein>
<evidence type="ECO:0000313" key="6">
    <source>
        <dbReference type="EMBL" id="MFF0003085.1"/>
    </source>
</evidence>
<keyword evidence="4" id="KW-0456">Lyase</keyword>
<dbReference type="CDD" id="cd00452">
    <property type="entry name" value="KDPG_aldolase"/>
    <property type="match status" value="1"/>
</dbReference>
<dbReference type="NCBIfam" id="TIGR01182">
    <property type="entry name" value="eda"/>
    <property type="match status" value="1"/>
</dbReference>
<accession>A0ABW6MU30</accession>
<evidence type="ECO:0000256" key="4">
    <source>
        <dbReference type="ARBA" id="ARBA00023239"/>
    </source>
</evidence>
<dbReference type="SUPFAM" id="SSF51569">
    <property type="entry name" value="Aldolase"/>
    <property type="match status" value="1"/>
</dbReference>
<dbReference type="Proteomes" id="UP001601422">
    <property type="component" value="Unassembled WGS sequence"/>
</dbReference>